<keyword evidence="13" id="KW-1185">Reference proteome</keyword>
<proteinExistence type="predicted"/>
<dbReference type="InterPro" id="IPR036640">
    <property type="entry name" value="ABC1_TM_sf"/>
</dbReference>
<dbReference type="GO" id="GO:0016887">
    <property type="term" value="F:ATP hydrolysis activity"/>
    <property type="evidence" value="ECO:0007669"/>
    <property type="project" value="InterPro"/>
</dbReference>
<sequence length="1324" mass="147953">MAVDKLTPNPRENANCLSAIMFCFALPILFKGRKKKLEPSDLYDVLDEHKADKLGAKLFQTWLAEAQRTAANGTKDASMLRVVLKVFGWQLVISGIVIAVLELGLRATTPLLMAGLISEFTLYGNGSHLNAQLYGAGLVLCIVMSVLLFHPFMMHMMHLAMKMRVAVSSAIYRKALRLSRTALGGTTTGQVVNLVSNDLGRFDRALIHLHFLWLGPLELLFASYFLYQQIGVSSIYGIAILLLYLPLQTYLSRLTSSLRLRTALRTDRRVRMMNEIIAGIQVIKMYAWELPFEQLVGRARVSEMSVIRKVNYIRGVLLSFEITLGRLAIFASLLAYVLAGGHLTAEQAFCVTAFYNILRRSMSKFFPSGMSQVAELLVSLRRITQFMLRDETQVPMLQEDQENDKATEKNKLLSNGNQRLSSSDIYVEIKNLRARWSPEQSEPVLDNINVQLHGKQLVAVIGPVGAGKSSLIQAMLGELSAEAGEVKLNGRCSYAAQEPWLFSATVRENILFGLPLDRHRYRTVVRMCALERDFELLAQGDKTIVGERGASLSGGQKARISLARAVYRKADVYLLDDPLSAVDAHVGRHLFEQCMRGFLGKHLVILVTHQVQFLEQADLIVCMDKGKITEIGSYEHMLKSGQDFAQLLAQRPTEQADDAEEAEDEVQDKAKDLAGAGDATSTATQSYSRHSSLDSRNSISSAGSNADDSLMAKKEQPPKEMQEMRSAAKIGLDMYHKYFAAGCGWLVFLLLMFLCLGTQLMASSGDYFLSYWVKSNSSSSLDIYYFAAINVVLIIFALLRTLLFFSVAMHSSTQLHNSMFRGITHAAMHFFNTNPSGRILNRFAMDMGQVDEALPAVMLDCIQISLTLTGIISVLCITNPYYLINTLVMLLCFYYVRNFYLSTSRDVKRLEAVARSPMYSHFGATLHGLPTIRAMRAQRMLTTEYDHYQDNHSIGYYTFLSTSRAFGYYLDLFCVIYVLIIILNNFVNPPENPGEIGLAITQAMSMTGMVQWGMRQSAELENSMTSVERVIEYSGLKSEGEFASAPHKKPPASWPEDGQIVADDLSLRYTPDPQDPYVLKSLNFTIEPREKVGIVGRTGAGKSSLINALFRLSYNDGSILIDKRDTEEIGLHDLRSKISIIPQEPVLFSGTIRYNLDPFEQYPDSKLWQALEEVHLKDEVSELPMGLQSNISEGGSNFSVGQRQLVCLARAILRENRILVMDEATANVDPQTDALIQTTIRNKFKECTVLTIAHRLHTIMDSDKVMVLDAGHVVEFGAPYELLTTSESNVFHGMVMQTGKTTFEHLLEIAQHAYSEGKSKTVEV</sequence>
<dbReference type="Proteomes" id="UP000001070">
    <property type="component" value="Unassembled WGS sequence"/>
</dbReference>
<evidence type="ECO:0000313" key="13">
    <source>
        <dbReference type="Proteomes" id="UP000001070"/>
    </source>
</evidence>
<evidence type="ECO:0000259" key="10">
    <source>
        <dbReference type="PROSITE" id="PS50893"/>
    </source>
</evidence>
<dbReference type="PANTHER" id="PTHR24223:SF448">
    <property type="entry name" value="FI20146P1-RELATED"/>
    <property type="match status" value="1"/>
</dbReference>
<dbReference type="PANTHER" id="PTHR24223">
    <property type="entry name" value="ATP-BINDING CASSETTE SUB-FAMILY C"/>
    <property type="match status" value="1"/>
</dbReference>
<feature type="transmembrane region" description="Helical" evidence="9">
    <location>
        <begin position="82"/>
        <end position="101"/>
    </location>
</feature>
<feature type="transmembrane region" description="Helical" evidence="9">
    <location>
        <begin position="853"/>
        <end position="875"/>
    </location>
</feature>
<dbReference type="KEGG" id="dgr:6562715"/>
<dbReference type="SMR" id="B4JAL3"/>
<dbReference type="FunCoup" id="B4JAL3">
    <property type="interactions" value="182"/>
</dbReference>
<keyword evidence="2" id="KW-0813">Transport</keyword>
<feature type="transmembrane region" description="Helical" evidence="9">
    <location>
        <begin position="12"/>
        <end position="30"/>
    </location>
</feature>
<dbReference type="EMBL" id="CH916368">
    <property type="protein sequence ID" value="EDW02799.1"/>
    <property type="molecule type" value="Genomic_DNA"/>
</dbReference>
<keyword evidence="7 9" id="KW-0472">Membrane</keyword>
<dbReference type="GO" id="GO:0140359">
    <property type="term" value="F:ABC-type transporter activity"/>
    <property type="evidence" value="ECO:0007669"/>
    <property type="project" value="InterPro"/>
</dbReference>
<dbReference type="InterPro" id="IPR027417">
    <property type="entry name" value="P-loop_NTPase"/>
</dbReference>
<evidence type="ECO:0000259" key="11">
    <source>
        <dbReference type="PROSITE" id="PS50929"/>
    </source>
</evidence>
<feature type="domain" description="ABC transporter" evidence="10">
    <location>
        <begin position="1060"/>
        <end position="1295"/>
    </location>
</feature>
<feature type="transmembrane region" description="Helical" evidence="9">
    <location>
        <begin position="881"/>
        <end position="900"/>
    </location>
</feature>
<dbReference type="Gene3D" id="3.40.50.300">
    <property type="entry name" value="P-loop containing nucleotide triphosphate hydrolases"/>
    <property type="match status" value="2"/>
</dbReference>
<feature type="transmembrane region" description="Helical" evidence="9">
    <location>
        <begin position="966"/>
        <end position="987"/>
    </location>
</feature>
<feature type="domain" description="ABC transmembrane type-1" evidence="11">
    <location>
        <begin position="749"/>
        <end position="1022"/>
    </location>
</feature>
<dbReference type="Gene3D" id="1.20.1560.10">
    <property type="entry name" value="ABC transporter type 1, transmembrane domain"/>
    <property type="match status" value="2"/>
</dbReference>
<dbReference type="InterPro" id="IPR003593">
    <property type="entry name" value="AAA+_ATPase"/>
</dbReference>
<evidence type="ECO:0000256" key="1">
    <source>
        <dbReference type="ARBA" id="ARBA00004141"/>
    </source>
</evidence>
<feature type="domain" description="ABC transporter" evidence="10">
    <location>
        <begin position="427"/>
        <end position="650"/>
    </location>
</feature>
<feature type="compositionally biased region" description="Basic and acidic residues" evidence="8">
    <location>
        <begin position="710"/>
        <end position="723"/>
    </location>
</feature>
<reference evidence="12 13" key="1">
    <citation type="journal article" date="2007" name="Nature">
        <title>Evolution of genes and genomes on the Drosophila phylogeny.</title>
        <authorList>
            <consortium name="Drosophila 12 Genomes Consortium"/>
            <person name="Clark A.G."/>
            <person name="Eisen M.B."/>
            <person name="Smith D.R."/>
            <person name="Bergman C.M."/>
            <person name="Oliver B."/>
            <person name="Markow T.A."/>
            <person name="Kaufman T.C."/>
            <person name="Kellis M."/>
            <person name="Gelbart W."/>
            <person name="Iyer V.N."/>
            <person name="Pollard D.A."/>
            <person name="Sackton T.B."/>
            <person name="Larracuente A.M."/>
            <person name="Singh N.D."/>
            <person name="Abad J.P."/>
            <person name="Abt D.N."/>
            <person name="Adryan B."/>
            <person name="Aguade M."/>
            <person name="Akashi H."/>
            <person name="Anderson W.W."/>
            <person name="Aquadro C.F."/>
            <person name="Ardell D.H."/>
            <person name="Arguello R."/>
            <person name="Artieri C.G."/>
            <person name="Barbash D.A."/>
            <person name="Barker D."/>
            <person name="Barsanti P."/>
            <person name="Batterham P."/>
            <person name="Batzoglou S."/>
            <person name="Begun D."/>
            <person name="Bhutkar A."/>
            <person name="Blanco E."/>
            <person name="Bosak S.A."/>
            <person name="Bradley R.K."/>
            <person name="Brand A.D."/>
            <person name="Brent M.R."/>
            <person name="Brooks A.N."/>
            <person name="Brown R.H."/>
            <person name="Butlin R.K."/>
            <person name="Caggese C."/>
            <person name="Calvi B.R."/>
            <person name="Bernardo de Carvalho A."/>
            <person name="Caspi A."/>
            <person name="Castrezana S."/>
            <person name="Celniker S.E."/>
            <person name="Chang J.L."/>
            <person name="Chapple C."/>
            <person name="Chatterji S."/>
            <person name="Chinwalla A."/>
            <person name="Civetta A."/>
            <person name="Clifton S.W."/>
            <person name="Comeron J.M."/>
            <person name="Costello J.C."/>
            <person name="Coyne J.A."/>
            <person name="Daub J."/>
            <person name="David R.G."/>
            <person name="Delcher A.L."/>
            <person name="Delehaunty K."/>
            <person name="Do C.B."/>
            <person name="Ebling H."/>
            <person name="Edwards K."/>
            <person name="Eickbush T."/>
            <person name="Evans J.D."/>
            <person name="Filipski A."/>
            <person name="Findeiss S."/>
            <person name="Freyhult E."/>
            <person name="Fulton L."/>
            <person name="Fulton R."/>
            <person name="Garcia A.C."/>
            <person name="Gardiner A."/>
            <person name="Garfield D.A."/>
            <person name="Garvin B.E."/>
            <person name="Gibson G."/>
            <person name="Gilbert D."/>
            <person name="Gnerre S."/>
            <person name="Godfrey J."/>
            <person name="Good R."/>
            <person name="Gotea V."/>
            <person name="Gravely B."/>
            <person name="Greenberg A.J."/>
            <person name="Griffiths-Jones S."/>
            <person name="Gross S."/>
            <person name="Guigo R."/>
            <person name="Gustafson E.A."/>
            <person name="Haerty W."/>
            <person name="Hahn M.W."/>
            <person name="Halligan D.L."/>
            <person name="Halpern A.L."/>
            <person name="Halter G.M."/>
            <person name="Han M.V."/>
            <person name="Heger A."/>
            <person name="Hillier L."/>
            <person name="Hinrichs A.S."/>
            <person name="Holmes I."/>
            <person name="Hoskins R.A."/>
            <person name="Hubisz M.J."/>
            <person name="Hultmark D."/>
            <person name="Huntley M.A."/>
            <person name="Jaffe D.B."/>
            <person name="Jagadeeshan S."/>
            <person name="Jeck W.R."/>
            <person name="Johnson J."/>
            <person name="Jones C.D."/>
            <person name="Jordan W.C."/>
            <person name="Karpen G.H."/>
            <person name="Kataoka E."/>
            <person name="Keightley P.D."/>
            <person name="Kheradpour P."/>
            <person name="Kirkness E.F."/>
            <person name="Koerich L.B."/>
            <person name="Kristiansen K."/>
            <person name="Kudrna D."/>
            <person name="Kulathinal R.J."/>
            <person name="Kumar S."/>
            <person name="Kwok R."/>
            <person name="Lander E."/>
            <person name="Langley C.H."/>
            <person name="Lapoint R."/>
            <person name="Lazzaro B.P."/>
            <person name="Lee S.J."/>
            <person name="Levesque L."/>
            <person name="Li R."/>
            <person name="Lin C.F."/>
            <person name="Lin M.F."/>
            <person name="Lindblad-Toh K."/>
            <person name="Llopart A."/>
            <person name="Long M."/>
            <person name="Low L."/>
            <person name="Lozovsky E."/>
            <person name="Lu J."/>
            <person name="Luo M."/>
            <person name="Machado C.A."/>
            <person name="Makalowski W."/>
            <person name="Marzo M."/>
            <person name="Matsuda M."/>
            <person name="Matzkin L."/>
            <person name="McAllister B."/>
            <person name="McBride C.S."/>
            <person name="McKernan B."/>
            <person name="McKernan K."/>
            <person name="Mendez-Lago M."/>
            <person name="Minx P."/>
            <person name="Mollenhauer M.U."/>
            <person name="Montooth K."/>
            <person name="Mount S.M."/>
            <person name="Mu X."/>
            <person name="Myers E."/>
            <person name="Negre B."/>
            <person name="Newfeld S."/>
            <person name="Nielsen R."/>
            <person name="Noor M.A."/>
            <person name="O'Grady P."/>
            <person name="Pachter L."/>
            <person name="Papaceit M."/>
            <person name="Parisi M.J."/>
            <person name="Parisi M."/>
            <person name="Parts L."/>
            <person name="Pedersen J.S."/>
            <person name="Pesole G."/>
            <person name="Phillippy A.M."/>
            <person name="Ponting C.P."/>
            <person name="Pop M."/>
            <person name="Porcelli D."/>
            <person name="Powell J.R."/>
            <person name="Prohaska S."/>
            <person name="Pruitt K."/>
            <person name="Puig M."/>
            <person name="Quesneville H."/>
            <person name="Ram K.R."/>
            <person name="Rand D."/>
            <person name="Rasmussen M.D."/>
            <person name="Reed L.K."/>
            <person name="Reenan R."/>
            <person name="Reily A."/>
            <person name="Remington K.A."/>
            <person name="Rieger T.T."/>
            <person name="Ritchie M.G."/>
            <person name="Robin C."/>
            <person name="Rogers Y.H."/>
            <person name="Rohde C."/>
            <person name="Rozas J."/>
            <person name="Rubenfield M.J."/>
            <person name="Ruiz A."/>
            <person name="Russo S."/>
            <person name="Salzberg S.L."/>
            <person name="Sanchez-Gracia A."/>
            <person name="Saranga D.J."/>
            <person name="Sato H."/>
            <person name="Schaeffer S.W."/>
            <person name="Schatz M.C."/>
            <person name="Schlenke T."/>
            <person name="Schwartz R."/>
            <person name="Segarra C."/>
            <person name="Singh R.S."/>
            <person name="Sirot L."/>
            <person name="Sirota M."/>
            <person name="Sisneros N.B."/>
            <person name="Smith C.D."/>
            <person name="Smith T.F."/>
            <person name="Spieth J."/>
            <person name="Stage D.E."/>
            <person name="Stark A."/>
            <person name="Stephan W."/>
            <person name="Strausberg R.L."/>
            <person name="Strempel S."/>
            <person name="Sturgill D."/>
            <person name="Sutton G."/>
            <person name="Sutton G.G."/>
            <person name="Tao W."/>
            <person name="Teichmann S."/>
            <person name="Tobari Y.N."/>
            <person name="Tomimura Y."/>
            <person name="Tsolas J.M."/>
            <person name="Valente V.L."/>
            <person name="Venter E."/>
            <person name="Venter J.C."/>
            <person name="Vicario S."/>
            <person name="Vieira F.G."/>
            <person name="Vilella A.J."/>
            <person name="Villasante A."/>
            <person name="Walenz B."/>
            <person name="Wang J."/>
            <person name="Wasserman M."/>
            <person name="Watts T."/>
            <person name="Wilson D."/>
            <person name="Wilson R.K."/>
            <person name="Wing R.A."/>
            <person name="Wolfner M.F."/>
            <person name="Wong A."/>
            <person name="Wong G.K."/>
            <person name="Wu C.I."/>
            <person name="Wu G."/>
            <person name="Yamamoto D."/>
            <person name="Yang H.P."/>
            <person name="Yang S.P."/>
            <person name="Yorke J.A."/>
            <person name="Yoshida K."/>
            <person name="Zdobnov E."/>
            <person name="Zhang P."/>
            <person name="Zhang Y."/>
            <person name="Zimin A.V."/>
            <person name="Baldwin J."/>
            <person name="Abdouelleil A."/>
            <person name="Abdulkadir J."/>
            <person name="Abebe A."/>
            <person name="Abera B."/>
            <person name="Abreu J."/>
            <person name="Acer S.C."/>
            <person name="Aftuck L."/>
            <person name="Alexander A."/>
            <person name="An P."/>
            <person name="Anderson E."/>
            <person name="Anderson S."/>
            <person name="Arachi H."/>
            <person name="Azer M."/>
            <person name="Bachantsang P."/>
            <person name="Barry A."/>
            <person name="Bayul T."/>
            <person name="Berlin A."/>
            <person name="Bessette D."/>
            <person name="Bloom T."/>
            <person name="Blye J."/>
            <person name="Boguslavskiy L."/>
            <person name="Bonnet C."/>
            <person name="Boukhgalter B."/>
            <person name="Bourzgui I."/>
            <person name="Brown A."/>
            <person name="Cahill P."/>
            <person name="Channer S."/>
            <person name="Cheshatsang Y."/>
            <person name="Chuda L."/>
            <person name="Citroen M."/>
            <person name="Collymore A."/>
            <person name="Cooke P."/>
            <person name="Costello M."/>
            <person name="D'Aco K."/>
            <person name="Daza R."/>
            <person name="De Haan G."/>
            <person name="DeGray S."/>
            <person name="DeMaso C."/>
            <person name="Dhargay N."/>
            <person name="Dooley K."/>
            <person name="Dooley E."/>
            <person name="Doricent M."/>
            <person name="Dorje P."/>
            <person name="Dorjee K."/>
            <person name="Dupes A."/>
            <person name="Elong R."/>
            <person name="Falk J."/>
            <person name="Farina A."/>
            <person name="Faro S."/>
            <person name="Ferguson D."/>
            <person name="Fisher S."/>
            <person name="Foley C.D."/>
            <person name="Franke A."/>
            <person name="Friedrich D."/>
            <person name="Gadbois L."/>
            <person name="Gearin G."/>
            <person name="Gearin C.R."/>
            <person name="Giannoukos G."/>
            <person name="Goode T."/>
            <person name="Graham J."/>
            <person name="Grandbois E."/>
            <person name="Grewal S."/>
            <person name="Gyaltsen K."/>
            <person name="Hafez N."/>
            <person name="Hagos B."/>
            <person name="Hall J."/>
            <person name="Henson C."/>
            <person name="Hollinger A."/>
            <person name="Honan T."/>
            <person name="Huard M.D."/>
            <person name="Hughes L."/>
            <person name="Hurhula B."/>
            <person name="Husby M.E."/>
            <person name="Kamat A."/>
            <person name="Kanga B."/>
            <person name="Kashin S."/>
            <person name="Khazanovich D."/>
            <person name="Kisner P."/>
            <person name="Lance K."/>
            <person name="Lara M."/>
            <person name="Lee W."/>
            <person name="Lennon N."/>
            <person name="Letendre F."/>
            <person name="LeVine R."/>
            <person name="Lipovsky A."/>
            <person name="Liu X."/>
            <person name="Liu J."/>
            <person name="Liu S."/>
            <person name="Lokyitsang T."/>
            <person name="Lokyitsang Y."/>
            <person name="Lubonja R."/>
            <person name="Lui A."/>
            <person name="MacDonald P."/>
            <person name="Magnisalis V."/>
            <person name="Maru K."/>
            <person name="Matthews C."/>
            <person name="McCusker W."/>
            <person name="McDonough S."/>
            <person name="Mehta T."/>
            <person name="Meldrim J."/>
            <person name="Meneus L."/>
            <person name="Mihai O."/>
            <person name="Mihalev A."/>
            <person name="Mihova T."/>
            <person name="Mittelman R."/>
            <person name="Mlenga V."/>
            <person name="Montmayeur A."/>
            <person name="Mulrain L."/>
            <person name="Navidi A."/>
            <person name="Naylor J."/>
            <person name="Negash T."/>
            <person name="Nguyen T."/>
            <person name="Nguyen N."/>
            <person name="Nicol R."/>
            <person name="Norbu C."/>
            <person name="Norbu N."/>
            <person name="Novod N."/>
            <person name="O'Neill B."/>
            <person name="Osman S."/>
            <person name="Markiewicz E."/>
            <person name="Oyono O.L."/>
            <person name="Patti C."/>
            <person name="Phunkhang P."/>
            <person name="Pierre F."/>
            <person name="Priest M."/>
            <person name="Raghuraman S."/>
            <person name="Rege F."/>
            <person name="Reyes R."/>
            <person name="Rise C."/>
            <person name="Rogov P."/>
            <person name="Ross K."/>
            <person name="Ryan E."/>
            <person name="Settipalli S."/>
            <person name="Shea T."/>
            <person name="Sherpa N."/>
            <person name="Shi L."/>
            <person name="Shih D."/>
            <person name="Sparrow T."/>
            <person name="Spaulding J."/>
            <person name="Stalker J."/>
            <person name="Stange-Thomann N."/>
            <person name="Stavropoulos S."/>
            <person name="Stone C."/>
            <person name="Strader C."/>
            <person name="Tesfaye S."/>
            <person name="Thomson T."/>
            <person name="Thoulutsang Y."/>
            <person name="Thoulutsang D."/>
            <person name="Topham K."/>
            <person name="Topping I."/>
            <person name="Tsamla T."/>
            <person name="Vassiliev H."/>
            <person name="Vo A."/>
            <person name="Wangchuk T."/>
            <person name="Wangdi T."/>
            <person name="Weiand M."/>
            <person name="Wilkinson J."/>
            <person name="Wilson A."/>
            <person name="Yadav S."/>
            <person name="Young G."/>
            <person name="Yu Q."/>
            <person name="Zembek L."/>
            <person name="Zhong D."/>
            <person name="Zimmer A."/>
            <person name="Zwirko Z."/>
            <person name="Jaffe D.B."/>
            <person name="Alvarez P."/>
            <person name="Brockman W."/>
            <person name="Butler J."/>
            <person name="Chin C."/>
            <person name="Gnerre S."/>
            <person name="Grabherr M."/>
            <person name="Kleber M."/>
            <person name="Mauceli E."/>
            <person name="MacCallum I."/>
        </authorList>
    </citation>
    <scope>NUCLEOTIDE SEQUENCE [LARGE SCALE GENOMIC DNA]</scope>
    <source>
        <strain evidence="13">Tucson 15287-2541.00</strain>
    </source>
</reference>
<dbReference type="FunFam" id="1.20.1560.10:FF:000014">
    <property type="entry name" value="Multidrug resistance-associated protein member 4"/>
    <property type="match status" value="1"/>
</dbReference>
<dbReference type="GO" id="GO:0016020">
    <property type="term" value="C:membrane"/>
    <property type="evidence" value="ECO:0007669"/>
    <property type="project" value="UniProtKB-SubCell"/>
</dbReference>
<dbReference type="SUPFAM" id="SSF90123">
    <property type="entry name" value="ABC transporter transmembrane region"/>
    <property type="match status" value="2"/>
</dbReference>
<dbReference type="FunFam" id="3.40.50.300:FF:000482">
    <property type="entry name" value="Multidrug resistance-associated protein member 4"/>
    <property type="match status" value="1"/>
</dbReference>
<dbReference type="SUPFAM" id="SSF52540">
    <property type="entry name" value="P-loop containing nucleoside triphosphate hydrolases"/>
    <property type="match status" value="2"/>
</dbReference>
<feature type="compositionally biased region" description="Polar residues" evidence="8">
    <location>
        <begin position="680"/>
        <end position="707"/>
    </location>
</feature>
<feature type="transmembrane region" description="Helical" evidence="9">
    <location>
        <begin position="738"/>
        <end position="763"/>
    </location>
</feature>
<keyword evidence="5" id="KW-0067">ATP-binding</keyword>
<keyword evidence="6 9" id="KW-1133">Transmembrane helix</keyword>
<dbReference type="InterPro" id="IPR003439">
    <property type="entry name" value="ABC_transporter-like_ATP-bd"/>
</dbReference>
<dbReference type="PROSITE" id="PS00211">
    <property type="entry name" value="ABC_TRANSPORTER_1"/>
    <property type="match status" value="2"/>
</dbReference>
<dbReference type="STRING" id="7222.B4JAL3"/>
<evidence type="ECO:0000256" key="9">
    <source>
        <dbReference type="SAM" id="Phobius"/>
    </source>
</evidence>
<dbReference type="SMART" id="SM00382">
    <property type="entry name" value="AAA"/>
    <property type="match status" value="2"/>
</dbReference>
<evidence type="ECO:0000256" key="3">
    <source>
        <dbReference type="ARBA" id="ARBA00022692"/>
    </source>
</evidence>
<dbReference type="InParanoid" id="B4JAL3"/>
<dbReference type="PhylomeDB" id="B4JAL3"/>
<evidence type="ECO:0000256" key="6">
    <source>
        <dbReference type="ARBA" id="ARBA00022989"/>
    </source>
</evidence>
<feature type="domain" description="ABC transmembrane type-1" evidence="11">
    <location>
        <begin position="95"/>
        <end position="349"/>
    </location>
</feature>
<dbReference type="CDD" id="cd18579">
    <property type="entry name" value="ABC_6TM_ABCC_D1"/>
    <property type="match status" value="1"/>
</dbReference>
<dbReference type="Pfam" id="PF00664">
    <property type="entry name" value="ABC_membrane"/>
    <property type="match status" value="2"/>
</dbReference>
<feature type="transmembrane region" description="Helical" evidence="9">
    <location>
        <begin position="133"/>
        <end position="154"/>
    </location>
</feature>
<organism evidence="13">
    <name type="scientific">Drosophila grimshawi</name>
    <name type="common">Hawaiian fruit fly</name>
    <name type="synonym">Idiomyia grimshawi</name>
    <dbReference type="NCBI Taxonomy" id="7222"/>
    <lineage>
        <taxon>Eukaryota</taxon>
        <taxon>Metazoa</taxon>
        <taxon>Ecdysozoa</taxon>
        <taxon>Arthropoda</taxon>
        <taxon>Hexapoda</taxon>
        <taxon>Insecta</taxon>
        <taxon>Pterygota</taxon>
        <taxon>Neoptera</taxon>
        <taxon>Endopterygota</taxon>
        <taxon>Diptera</taxon>
        <taxon>Brachycera</taxon>
        <taxon>Muscomorpha</taxon>
        <taxon>Ephydroidea</taxon>
        <taxon>Drosophilidae</taxon>
        <taxon>Drosophila</taxon>
        <taxon>Hawaiian Drosophila</taxon>
    </lineage>
</organism>
<dbReference type="GO" id="GO:0005524">
    <property type="term" value="F:ATP binding"/>
    <property type="evidence" value="ECO:0007669"/>
    <property type="project" value="UniProtKB-KW"/>
</dbReference>
<dbReference type="FunFam" id="3.40.50.300:FF:000163">
    <property type="entry name" value="Multidrug resistance-associated protein member 4"/>
    <property type="match status" value="1"/>
</dbReference>
<keyword evidence="4" id="KW-0547">Nucleotide-binding</keyword>
<accession>B4JAL3</accession>
<dbReference type="InterPro" id="IPR011527">
    <property type="entry name" value="ABC1_TM_dom"/>
</dbReference>
<evidence type="ECO:0000256" key="2">
    <source>
        <dbReference type="ARBA" id="ARBA00022448"/>
    </source>
</evidence>
<dbReference type="InterPro" id="IPR044746">
    <property type="entry name" value="ABCC_6TM_D1"/>
</dbReference>
<evidence type="ECO:0000256" key="8">
    <source>
        <dbReference type="SAM" id="MobiDB-lite"/>
    </source>
</evidence>
<evidence type="ECO:0000313" key="12">
    <source>
        <dbReference type="EMBL" id="EDW02799.1"/>
    </source>
</evidence>
<dbReference type="eggNOG" id="KOG0054">
    <property type="taxonomic scope" value="Eukaryota"/>
</dbReference>
<keyword evidence="3 9" id="KW-0812">Transmembrane</keyword>
<dbReference type="CDD" id="cd03244">
    <property type="entry name" value="ABCC_MRP_domain2"/>
    <property type="match status" value="1"/>
</dbReference>
<comment type="subcellular location">
    <subcellularLocation>
        <location evidence="1">Membrane</location>
        <topology evidence="1">Multi-pass membrane protein</topology>
    </subcellularLocation>
</comment>
<evidence type="ECO:0000256" key="7">
    <source>
        <dbReference type="ARBA" id="ARBA00023136"/>
    </source>
</evidence>
<dbReference type="FunFam" id="1.20.1560.10:FF:000026">
    <property type="entry name" value="Multidrug resistance-associated protein lethal(2)03659"/>
    <property type="match status" value="1"/>
</dbReference>
<protein>
    <submittedName>
        <fullName evidence="12">GH10887</fullName>
    </submittedName>
</protein>
<dbReference type="OrthoDB" id="6500128at2759"/>
<gene>
    <name evidence="12" type="primary">Dgri\GH10887</name>
    <name evidence="12" type="ORF">Dgri_GH10887</name>
</gene>
<feature type="region of interest" description="Disordered" evidence="8">
    <location>
        <begin position="673"/>
        <end position="723"/>
    </location>
</feature>
<feature type="transmembrane region" description="Helical" evidence="9">
    <location>
        <begin position="783"/>
        <end position="809"/>
    </location>
</feature>
<dbReference type="InterPro" id="IPR050173">
    <property type="entry name" value="ABC_transporter_C-like"/>
</dbReference>
<dbReference type="InterPro" id="IPR017871">
    <property type="entry name" value="ABC_transporter-like_CS"/>
</dbReference>
<dbReference type="Pfam" id="PF00005">
    <property type="entry name" value="ABC_tran"/>
    <property type="match status" value="2"/>
</dbReference>
<dbReference type="HOGENOM" id="CLU_000604_27_1_1"/>
<evidence type="ECO:0000256" key="5">
    <source>
        <dbReference type="ARBA" id="ARBA00022840"/>
    </source>
</evidence>
<feature type="transmembrane region" description="Helical" evidence="9">
    <location>
        <begin position="233"/>
        <end position="251"/>
    </location>
</feature>
<dbReference type="PROSITE" id="PS50929">
    <property type="entry name" value="ABC_TM1F"/>
    <property type="match status" value="2"/>
</dbReference>
<name>B4JAL3_DROGR</name>
<dbReference type="OMA" id="YFRKMVA"/>
<feature type="transmembrane region" description="Helical" evidence="9">
    <location>
        <begin position="327"/>
        <end position="358"/>
    </location>
</feature>
<dbReference type="PROSITE" id="PS50893">
    <property type="entry name" value="ABC_TRANSPORTER_2"/>
    <property type="match status" value="2"/>
</dbReference>
<dbReference type="CDD" id="cd03250">
    <property type="entry name" value="ABCC_MRP_domain1"/>
    <property type="match status" value="1"/>
</dbReference>
<evidence type="ECO:0000256" key="4">
    <source>
        <dbReference type="ARBA" id="ARBA00022741"/>
    </source>
</evidence>